<reference evidence="21 22" key="1">
    <citation type="submission" date="2012-05" db="EMBL/GenBank/DDBJ databases">
        <title>Finished chromosome of genome of Oscillatoria sp. PCC 7112.</title>
        <authorList>
            <consortium name="US DOE Joint Genome Institute"/>
            <person name="Gugger M."/>
            <person name="Coursin T."/>
            <person name="Rippka R."/>
            <person name="Tandeau De Marsac N."/>
            <person name="Huntemann M."/>
            <person name="Wei C.-L."/>
            <person name="Han J."/>
            <person name="Detter J.C."/>
            <person name="Han C."/>
            <person name="Tapia R."/>
            <person name="Davenport K."/>
            <person name="Daligault H."/>
            <person name="Erkkila T."/>
            <person name="Gu W."/>
            <person name="Munk A.C.C."/>
            <person name="Teshima H."/>
            <person name="Xu Y."/>
            <person name="Chain P."/>
            <person name="Chen A."/>
            <person name="Krypides N."/>
            <person name="Mavromatis K."/>
            <person name="Markowitz V."/>
            <person name="Szeto E."/>
            <person name="Ivanova N."/>
            <person name="Mikhailova N."/>
            <person name="Ovchinnikova G."/>
            <person name="Pagani I."/>
            <person name="Pati A."/>
            <person name="Goodwin L."/>
            <person name="Peters L."/>
            <person name="Pitluck S."/>
            <person name="Woyke T."/>
            <person name="Kerfeld C."/>
        </authorList>
    </citation>
    <scope>NUCLEOTIDE SEQUENCE [LARGE SCALE GENOMIC DNA]</scope>
    <source>
        <strain evidence="21 22">PCC 7112</strain>
    </source>
</reference>
<dbReference type="InterPro" id="IPR003018">
    <property type="entry name" value="GAF"/>
</dbReference>
<feature type="domain" description="PAS" evidence="19">
    <location>
        <begin position="218"/>
        <end position="262"/>
    </location>
</feature>
<dbReference type="RefSeq" id="WP_015178122.1">
    <property type="nucleotide sequence ID" value="NC_019729.1"/>
</dbReference>
<dbReference type="GO" id="GO:0000166">
    <property type="term" value="F:nucleotide binding"/>
    <property type="evidence" value="ECO:0007669"/>
    <property type="project" value="UniProtKB-KW"/>
</dbReference>
<keyword evidence="10" id="KW-0677">Repeat</keyword>
<dbReference type="InterPro" id="IPR029016">
    <property type="entry name" value="GAF-like_dom_sf"/>
</dbReference>
<dbReference type="InterPro" id="IPR036890">
    <property type="entry name" value="HATPase_C_sf"/>
</dbReference>
<dbReference type="NCBIfam" id="TIGR00229">
    <property type="entry name" value="sensory_box"/>
    <property type="match status" value="6"/>
</dbReference>
<comment type="catalytic activity">
    <reaction evidence="1">
        <text>ATP + protein L-histidine = ADP + protein N-phospho-L-histidine.</text>
        <dbReference type="EC" id="2.7.13.3"/>
    </reaction>
</comment>
<dbReference type="Pfam" id="PF01590">
    <property type="entry name" value="GAF"/>
    <property type="match status" value="2"/>
</dbReference>
<dbReference type="GO" id="GO:0000155">
    <property type="term" value="F:phosphorelay sensor kinase activity"/>
    <property type="evidence" value="ECO:0007669"/>
    <property type="project" value="InterPro"/>
</dbReference>
<dbReference type="SMART" id="SM00065">
    <property type="entry name" value="GAF"/>
    <property type="match status" value="2"/>
</dbReference>
<comment type="subcellular location">
    <subcellularLocation>
        <location evidence="2">Cell inner membrane</location>
        <topology evidence="2">Multi-pass membrane protein</topology>
    </subcellularLocation>
</comment>
<dbReference type="Gene3D" id="1.10.287.130">
    <property type="match status" value="1"/>
</dbReference>
<comment type="similarity">
    <text evidence="3">In the N-terminal section; belongs to the phytochrome family.</text>
</comment>
<evidence type="ECO:0000256" key="4">
    <source>
        <dbReference type="ARBA" id="ARBA00012438"/>
    </source>
</evidence>
<evidence type="ECO:0000256" key="6">
    <source>
        <dbReference type="ARBA" id="ARBA00022519"/>
    </source>
</evidence>
<evidence type="ECO:0000256" key="5">
    <source>
        <dbReference type="ARBA" id="ARBA00022475"/>
    </source>
</evidence>
<dbReference type="HOGENOM" id="CLU_247816_0_0_3"/>
<keyword evidence="15" id="KW-0472">Membrane</keyword>
<evidence type="ECO:0000259" key="19">
    <source>
        <dbReference type="PROSITE" id="PS50112"/>
    </source>
</evidence>
<evidence type="ECO:0000256" key="7">
    <source>
        <dbReference type="ARBA" id="ARBA00022553"/>
    </source>
</evidence>
<dbReference type="Gene3D" id="2.10.70.100">
    <property type="match status" value="1"/>
</dbReference>
<evidence type="ECO:0000259" key="17">
    <source>
        <dbReference type="PROSITE" id="PS50046"/>
    </source>
</evidence>
<protein>
    <recommendedName>
        <fullName evidence="4">histidine kinase</fullName>
        <ecNumber evidence="4">2.7.13.3</ecNumber>
    </recommendedName>
</protein>
<dbReference type="KEGG" id="oni:Osc7112_4588"/>
<dbReference type="PROSITE" id="PS50109">
    <property type="entry name" value="HIS_KIN"/>
    <property type="match status" value="1"/>
</dbReference>
<evidence type="ECO:0000256" key="15">
    <source>
        <dbReference type="ARBA" id="ARBA00023136"/>
    </source>
</evidence>
<feature type="coiled-coil region" evidence="16">
    <location>
        <begin position="1220"/>
        <end position="1247"/>
    </location>
</feature>
<name>K9VN30_9CYAN</name>
<dbReference type="InterPro" id="IPR004358">
    <property type="entry name" value="Sig_transdc_His_kin-like_C"/>
</dbReference>
<dbReference type="PANTHER" id="PTHR43304:SF1">
    <property type="entry name" value="PAC DOMAIN-CONTAINING PROTEIN"/>
    <property type="match status" value="1"/>
</dbReference>
<evidence type="ECO:0000256" key="16">
    <source>
        <dbReference type="SAM" id="Coils"/>
    </source>
</evidence>
<feature type="domain" description="PAC" evidence="20">
    <location>
        <begin position="418"/>
        <end position="470"/>
    </location>
</feature>
<keyword evidence="7" id="KW-0597">Phosphoprotein</keyword>
<organism evidence="21 22">
    <name type="scientific">Phormidium nigroviride PCC 7112</name>
    <dbReference type="NCBI Taxonomy" id="179408"/>
    <lineage>
        <taxon>Bacteria</taxon>
        <taxon>Bacillati</taxon>
        <taxon>Cyanobacteriota</taxon>
        <taxon>Cyanophyceae</taxon>
        <taxon>Oscillatoriophycideae</taxon>
        <taxon>Oscillatoriales</taxon>
        <taxon>Oscillatoriaceae</taxon>
        <taxon>Phormidium</taxon>
    </lineage>
</organism>
<evidence type="ECO:0000256" key="3">
    <source>
        <dbReference type="ARBA" id="ARBA00006402"/>
    </source>
</evidence>
<feature type="domain" description="PAS" evidence="19">
    <location>
        <begin position="345"/>
        <end position="415"/>
    </location>
</feature>
<dbReference type="SMART" id="SM00388">
    <property type="entry name" value="HisKA"/>
    <property type="match status" value="1"/>
</dbReference>
<evidence type="ECO:0000256" key="13">
    <source>
        <dbReference type="ARBA" id="ARBA00022989"/>
    </source>
</evidence>
<dbReference type="CDD" id="cd00130">
    <property type="entry name" value="PAS"/>
    <property type="match status" value="6"/>
</dbReference>
<keyword evidence="9" id="KW-0812">Transmembrane</keyword>
<feature type="domain" description="PAS" evidence="19">
    <location>
        <begin position="496"/>
        <end position="571"/>
    </location>
</feature>
<gene>
    <name evidence="21" type="ORF">Osc7112_4588</name>
</gene>
<evidence type="ECO:0000259" key="20">
    <source>
        <dbReference type="PROSITE" id="PS50113"/>
    </source>
</evidence>
<evidence type="ECO:0000256" key="2">
    <source>
        <dbReference type="ARBA" id="ARBA00004429"/>
    </source>
</evidence>
<dbReference type="Proteomes" id="UP000010478">
    <property type="component" value="Chromosome"/>
</dbReference>
<dbReference type="PROSITE" id="PS50113">
    <property type="entry name" value="PAC"/>
    <property type="match status" value="6"/>
</dbReference>
<evidence type="ECO:0000256" key="10">
    <source>
        <dbReference type="ARBA" id="ARBA00022737"/>
    </source>
</evidence>
<keyword evidence="13" id="KW-1133">Transmembrane helix</keyword>
<evidence type="ECO:0000256" key="14">
    <source>
        <dbReference type="ARBA" id="ARBA00023012"/>
    </source>
</evidence>
<evidence type="ECO:0000313" key="21">
    <source>
        <dbReference type="EMBL" id="AFZ08882.1"/>
    </source>
</evidence>
<dbReference type="InterPro" id="IPR000700">
    <property type="entry name" value="PAS-assoc_C"/>
</dbReference>
<dbReference type="Gene3D" id="3.30.450.40">
    <property type="match status" value="2"/>
</dbReference>
<feature type="domain" description="PAS" evidence="19">
    <location>
        <begin position="919"/>
        <end position="990"/>
    </location>
</feature>
<feature type="domain" description="Histidine kinase" evidence="18">
    <location>
        <begin position="1259"/>
        <end position="1517"/>
    </location>
</feature>
<dbReference type="EC" id="2.7.13.3" evidence="4"/>
<evidence type="ECO:0000256" key="11">
    <source>
        <dbReference type="ARBA" id="ARBA00022741"/>
    </source>
</evidence>
<dbReference type="eggNOG" id="COG5000">
    <property type="taxonomic scope" value="Bacteria"/>
</dbReference>
<keyword evidence="5" id="KW-1003">Cell membrane</keyword>
<keyword evidence="6" id="KW-0997">Cell inner membrane</keyword>
<accession>K9VN30</accession>
<sequence length="1519" mass="172040">MFHEYLYHEVTNLREKLAHLERETQSQTWFKKLQALMGVISKIRESLDLETIFKITATEVRQLLNADRVAVYRFFPESEWNEGEVVSEDVLPQYSPSLGTRVRDYCFGEQFAANYAKGYVQAVADIYKARLSPCHLKILKRFQIRANLVVPLLQGKHLWGLLCIHSCGQPRQWQEDEIEFARQVGDHLAVAIYQAELHLQTQRQIAQIESTQQKLRDSEQKYHQILDSIGDMVLVKGPKSKIVWANQAFRDYYGMTEEELQGIVDAPFADPDNTLQYVRDDTFVFDTGHTLQISAEPVTRHDGEVRLFSTVKTPIRSADGQIVMTVGVSRDMTERKKAEEAVKASETKYRSLVETSQDMIWSVDASGRYTFVNPAVKYIYGYEPEEMIGRPFSDFVTPEQSQKDLKIFARLLTGESIFQYETTQIAKDGSMKHLMFNAIALYDETGNCLGTTGTATDITDRKRAEAALQHANAELERRVEARTAELRQTFAALTASETRFRTIAATMPGALFQFCSSQGVWRIDYMSDRIFDISGVTASEMMQDMNTFISRVHPEDLEGYIASVNEAVENLSMWHYEGRLVKPDGEIRWWQGDSMPTCSENGEIVFCGVLFDITDRKVAETAIRESQRQLKEAQRLAHVGNWELDAATETLTWSEELFRIFGLEPAAFAPNLAEQVAQIHPEDLELWQTQVQRGLATGIPFDFDFRLYRPDGTLRHVNAVGKAETDVNGKVVKLFGTAIDITDRKAAEAALRQAAVELEDRVSDRTAELSQAVTQLEQEIGDRKQAEAALQVSEQNLRTIFNNVYDAILIHDLEGNILDVNNRMLEMYGVTRDQATKLSIKKDYSTDGNPIEKMAELWEKVLAGETGRVEWKARRPNDGSTFDAEVALSKINLNGNLSIIANVRDISDRKQAEAELQQAQHFMESVLKTIPVGVFCKEAQELRFVLWNPVAQQLLGFSAAEVMGKKDYDFFPREQADFFTAKDREALASGQILDIPEELIQTREGDTRIFHTKKTAILDREGNAQYLLAITEDITDRKQGEIALRRSEARLRQQADREKLLNNLTTQIRNSLDFDSIIAVAVQEIRAFMQIDRCYFSWYRSEQEEAFWEIIQESRRIELPDLIGSYKASDFGTIGEQMLRLETLQIDDVGAIADPFWRKSLNSLGYRSVLAIPMQALSGIVSVVTCAHSAAVRPWSEGEVELLQAVTVQLAIALNQADLYAQTRNKALELEQTLQKLTSTQSQLIQNEKMSSLGQLVAGVAHEINNPVNFIYGNLTHANDYTQDLLHLIELYQNHYPDPVPEIQEEIDNIELDFLMKDLPKLLSSMKVGADRIQQIVASLRTFSRMDEAEKKAVNIHDGIDSTLMILQHRLKAKHNHPEIEVIKEYAQLPLVECYAGQLNQVFMNILSNALDALEERDLRRSAEEMRQQPSHIRIRTEISPAGKVIIRIADNGPGIPETVGTRLFDPFFTTKPVGKGTGMGLSISYQIVTDRHNGSLKCTSAPGQGTELAIEIPLKANC</sequence>
<dbReference type="InterPro" id="IPR036097">
    <property type="entry name" value="HisK_dim/P_sf"/>
</dbReference>
<dbReference type="SUPFAM" id="SSF55781">
    <property type="entry name" value="GAF domain-like"/>
    <property type="match status" value="2"/>
</dbReference>
<dbReference type="CDD" id="cd00082">
    <property type="entry name" value="HisKA"/>
    <property type="match status" value="1"/>
</dbReference>
<dbReference type="FunFam" id="2.10.70.100:FF:000001">
    <property type="entry name" value="Sensory transduction histidine kinase"/>
    <property type="match status" value="1"/>
</dbReference>
<dbReference type="PROSITE" id="PS50046">
    <property type="entry name" value="PHYTOCHROME_2"/>
    <property type="match status" value="1"/>
</dbReference>
<evidence type="ECO:0000256" key="8">
    <source>
        <dbReference type="ARBA" id="ARBA00022679"/>
    </source>
</evidence>
<keyword evidence="11" id="KW-0547">Nucleotide-binding</keyword>
<dbReference type="SMART" id="SM00387">
    <property type="entry name" value="HATPase_c"/>
    <property type="match status" value="1"/>
</dbReference>
<keyword evidence="16" id="KW-0175">Coiled coil</keyword>
<evidence type="ECO:0000256" key="12">
    <source>
        <dbReference type="ARBA" id="ARBA00022777"/>
    </source>
</evidence>
<dbReference type="Pfam" id="PF13426">
    <property type="entry name" value="PAS_9"/>
    <property type="match status" value="1"/>
</dbReference>
<dbReference type="SMART" id="SM00091">
    <property type="entry name" value="PAS"/>
    <property type="match status" value="6"/>
</dbReference>
<evidence type="ECO:0000259" key="18">
    <source>
        <dbReference type="PROSITE" id="PS50109"/>
    </source>
</evidence>
<feature type="domain" description="PAC" evidence="20">
    <location>
        <begin position="701"/>
        <end position="753"/>
    </location>
</feature>
<dbReference type="Gene3D" id="3.30.565.10">
    <property type="entry name" value="Histidine kinase-like ATPase, C-terminal domain"/>
    <property type="match status" value="1"/>
</dbReference>
<feature type="domain" description="PAC" evidence="20">
    <location>
        <begin position="289"/>
        <end position="344"/>
    </location>
</feature>
<dbReference type="InterPro" id="IPR000014">
    <property type="entry name" value="PAS"/>
</dbReference>
<keyword evidence="14" id="KW-0902">Two-component regulatory system</keyword>
<dbReference type="SMART" id="SM00086">
    <property type="entry name" value="PAC"/>
    <property type="match status" value="6"/>
</dbReference>
<dbReference type="Pfam" id="PF08447">
    <property type="entry name" value="PAS_3"/>
    <property type="match status" value="2"/>
</dbReference>
<feature type="domain" description="Phytochrome chromophore attachment site" evidence="17">
    <location>
        <begin position="48"/>
        <end position="187"/>
    </location>
</feature>
<dbReference type="eggNOG" id="COG4191">
    <property type="taxonomic scope" value="Bacteria"/>
</dbReference>
<dbReference type="eggNOG" id="COG2203">
    <property type="taxonomic scope" value="Bacteria"/>
</dbReference>
<dbReference type="InterPro" id="IPR005467">
    <property type="entry name" value="His_kinase_dom"/>
</dbReference>
<keyword evidence="22" id="KW-1185">Reference proteome</keyword>
<dbReference type="PANTHER" id="PTHR43304">
    <property type="entry name" value="PHYTOCHROME-LIKE PROTEIN CPH1"/>
    <property type="match status" value="1"/>
</dbReference>
<dbReference type="eggNOG" id="COG2202">
    <property type="taxonomic scope" value="Bacteria"/>
</dbReference>
<proteinExistence type="inferred from homology"/>
<evidence type="ECO:0000313" key="22">
    <source>
        <dbReference type="Proteomes" id="UP000010478"/>
    </source>
</evidence>
<dbReference type="InterPro" id="IPR003661">
    <property type="entry name" value="HisK_dim/P_dom"/>
</dbReference>
<dbReference type="InterPro" id="IPR052162">
    <property type="entry name" value="Sensor_kinase/Photoreceptor"/>
</dbReference>
<dbReference type="SUPFAM" id="SSF55785">
    <property type="entry name" value="PYP-like sensor domain (PAS domain)"/>
    <property type="match status" value="6"/>
</dbReference>
<dbReference type="SUPFAM" id="SSF47384">
    <property type="entry name" value="Homodimeric domain of signal transducing histidine kinase"/>
    <property type="match status" value="1"/>
</dbReference>
<dbReference type="InterPro" id="IPR035965">
    <property type="entry name" value="PAS-like_dom_sf"/>
</dbReference>
<dbReference type="Pfam" id="PF00512">
    <property type="entry name" value="HisKA"/>
    <property type="match status" value="1"/>
</dbReference>
<dbReference type="Pfam" id="PF02518">
    <property type="entry name" value="HATPase_c"/>
    <property type="match status" value="1"/>
</dbReference>
<feature type="domain" description="PAC" evidence="20">
    <location>
        <begin position="993"/>
        <end position="1046"/>
    </location>
</feature>
<dbReference type="OrthoDB" id="433918at2"/>
<dbReference type="InterPro" id="IPR001610">
    <property type="entry name" value="PAC"/>
</dbReference>
<dbReference type="PRINTS" id="PR00344">
    <property type="entry name" value="BCTRLSENSOR"/>
</dbReference>
<dbReference type="STRING" id="179408.Osc7112_4588"/>
<dbReference type="InterPro" id="IPR003594">
    <property type="entry name" value="HATPase_dom"/>
</dbReference>
<dbReference type="PROSITE" id="PS50112">
    <property type="entry name" value="PAS"/>
    <property type="match status" value="5"/>
</dbReference>
<feature type="domain" description="PAC" evidence="20">
    <location>
        <begin position="574"/>
        <end position="625"/>
    </location>
</feature>
<dbReference type="Pfam" id="PF08448">
    <property type="entry name" value="PAS_4"/>
    <property type="match status" value="3"/>
</dbReference>
<feature type="coiled-coil region" evidence="16">
    <location>
        <begin position="201"/>
        <end position="228"/>
    </location>
</feature>
<keyword evidence="8" id="KW-0808">Transferase</keyword>
<feature type="domain" description="PAC" evidence="20">
    <location>
        <begin position="867"/>
        <end position="918"/>
    </location>
</feature>
<dbReference type="InterPro" id="IPR013656">
    <property type="entry name" value="PAS_4"/>
</dbReference>
<dbReference type="SUPFAM" id="SSF55874">
    <property type="entry name" value="ATPase domain of HSP90 chaperone/DNA topoisomerase II/histidine kinase"/>
    <property type="match status" value="1"/>
</dbReference>
<evidence type="ECO:0000256" key="9">
    <source>
        <dbReference type="ARBA" id="ARBA00022692"/>
    </source>
</evidence>
<dbReference type="EMBL" id="CP003614">
    <property type="protein sequence ID" value="AFZ08882.1"/>
    <property type="molecule type" value="Genomic_DNA"/>
</dbReference>
<dbReference type="GO" id="GO:0005886">
    <property type="term" value="C:plasma membrane"/>
    <property type="evidence" value="ECO:0007669"/>
    <property type="project" value="UniProtKB-SubCell"/>
</dbReference>
<evidence type="ECO:0000256" key="1">
    <source>
        <dbReference type="ARBA" id="ARBA00000085"/>
    </source>
</evidence>
<feature type="domain" description="PAS" evidence="19">
    <location>
        <begin position="793"/>
        <end position="834"/>
    </location>
</feature>
<dbReference type="PATRIC" id="fig|179408.3.peg.5705"/>
<dbReference type="InterPro" id="IPR016132">
    <property type="entry name" value="Phyto_chromo_attachment"/>
</dbReference>
<keyword evidence="12 21" id="KW-0418">Kinase</keyword>
<dbReference type="InterPro" id="IPR013655">
    <property type="entry name" value="PAS_fold_3"/>
</dbReference>
<dbReference type="Gene3D" id="3.30.450.20">
    <property type="entry name" value="PAS domain"/>
    <property type="match status" value="6"/>
</dbReference>